<dbReference type="Gene3D" id="1.10.340.70">
    <property type="match status" value="1"/>
</dbReference>
<feature type="non-terminal residue" evidence="3">
    <location>
        <position position="1"/>
    </location>
</feature>
<dbReference type="EMBL" id="GALX01000332">
    <property type="protein sequence ID" value="JAB68134.1"/>
    <property type="molecule type" value="Transcribed_RNA"/>
</dbReference>
<sequence>RPRKVPLDIKPFALYKNQFSIENDILMLGYRVVIPTNLQSRIISELHSTHQGIVKMKTVARSYVWWPQLNNEIEHVANTCKDCLPHKNSPPKARLIPWEFPENPWERLHIDYLGPFHGRYILIIVDAHSKWIEAFVTSNTKTCTTVNVLRSVFARFGIPKRIVADH</sequence>
<dbReference type="PROSITE" id="PS50994">
    <property type="entry name" value="INTEGRASE"/>
    <property type="match status" value="1"/>
</dbReference>
<feature type="domain" description="Integrase catalytic" evidence="2">
    <location>
        <begin position="100"/>
        <end position="166"/>
    </location>
</feature>
<accession>V5GVG6</accession>
<dbReference type="GO" id="GO:0015074">
    <property type="term" value="P:DNA integration"/>
    <property type="evidence" value="ECO:0007669"/>
    <property type="project" value="InterPro"/>
</dbReference>
<dbReference type="InterPro" id="IPR001584">
    <property type="entry name" value="Integrase_cat-core"/>
</dbReference>
<dbReference type="InterPro" id="IPR050951">
    <property type="entry name" value="Retrovirus_Pol_polyprotein"/>
</dbReference>
<gene>
    <name evidence="3" type="primary">YRD6</name>
</gene>
<dbReference type="FunFam" id="1.10.340.70:FF:000003">
    <property type="entry name" value="Protein CBG25708"/>
    <property type="match status" value="1"/>
</dbReference>
<dbReference type="AlphaFoldDB" id="V5GVG6"/>
<protein>
    <recommendedName>
        <fullName evidence="1">RNA-directed DNA polymerase</fullName>
        <ecNumber evidence="1">2.7.7.49</ecNumber>
    </recommendedName>
</protein>
<dbReference type="SUPFAM" id="SSF53098">
    <property type="entry name" value="Ribonuclease H-like"/>
    <property type="match status" value="1"/>
</dbReference>
<dbReference type="Pfam" id="PF17921">
    <property type="entry name" value="Integrase_H2C2"/>
    <property type="match status" value="1"/>
</dbReference>
<dbReference type="InterPro" id="IPR012337">
    <property type="entry name" value="RNaseH-like_sf"/>
</dbReference>
<dbReference type="EC" id="2.7.7.49" evidence="1"/>
<dbReference type="Gene3D" id="3.30.420.10">
    <property type="entry name" value="Ribonuclease H-like superfamily/Ribonuclease H"/>
    <property type="match status" value="1"/>
</dbReference>
<proteinExistence type="predicted"/>
<feature type="non-terminal residue" evidence="3">
    <location>
        <position position="166"/>
    </location>
</feature>
<evidence type="ECO:0000259" key="2">
    <source>
        <dbReference type="PROSITE" id="PS50994"/>
    </source>
</evidence>
<dbReference type="PANTHER" id="PTHR37984">
    <property type="entry name" value="PROTEIN CBG26694"/>
    <property type="match status" value="1"/>
</dbReference>
<dbReference type="GO" id="GO:0003964">
    <property type="term" value="F:RNA-directed DNA polymerase activity"/>
    <property type="evidence" value="ECO:0007669"/>
    <property type="project" value="UniProtKB-EC"/>
</dbReference>
<reference evidence="3" key="1">
    <citation type="submission" date="2013-07" db="EMBL/GenBank/DDBJ databases">
        <title>Midgut Transcriptome Profiling of Anoplphora glabripennis, a Lignocellulose Degrading, Wood-Boring Cerambycid.</title>
        <authorList>
            <person name="Scully E.D."/>
            <person name="Hoover K."/>
            <person name="Carlson J.E."/>
            <person name="Tien M."/>
            <person name="Geib S.M."/>
        </authorList>
    </citation>
    <scope>NUCLEOTIDE SEQUENCE</scope>
</reference>
<organism evidence="3">
    <name type="scientific">Anoplophora glabripennis</name>
    <name type="common">Asian longhorn beetle</name>
    <name type="synonym">Anoplophora nobilis</name>
    <dbReference type="NCBI Taxonomy" id="217634"/>
    <lineage>
        <taxon>Eukaryota</taxon>
        <taxon>Metazoa</taxon>
        <taxon>Ecdysozoa</taxon>
        <taxon>Arthropoda</taxon>
        <taxon>Hexapoda</taxon>
        <taxon>Insecta</taxon>
        <taxon>Pterygota</taxon>
        <taxon>Neoptera</taxon>
        <taxon>Endopterygota</taxon>
        <taxon>Coleoptera</taxon>
        <taxon>Polyphaga</taxon>
        <taxon>Cucujiformia</taxon>
        <taxon>Chrysomeloidea</taxon>
        <taxon>Cerambycidae</taxon>
        <taxon>Lamiinae</taxon>
        <taxon>Lamiini</taxon>
        <taxon>Anoplophora</taxon>
    </lineage>
</organism>
<evidence type="ECO:0000256" key="1">
    <source>
        <dbReference type="ARBA" id="ARBA00012493"/>
    </source>
</evidence>
<dbReference type="InterPro" id="IPR041588">
    <property type="entry name" value="Integrase_H2C2"/>
</dbReference>
<evidence type="ECO:0000313" key="3">
    <source>
        <dbReference type="EMBL" id="JAB68134.1"/>
    </source>
</evidence>
<dbReference type="PANTHER" id="PTHR37984:SF5">
    <property type="entry name" value="PROTEIN NYNRIN-LIKE"/>
    <property type="match status" value="1"/>
</dbReference>
<dbReference type="InterPro" id="IPR036397">
    <property type="entry name" value="RNaseH_sf"/>
</dbReference>
<dbReference type="GO" id="GO:0003676">
    <property type="term" value="F:nucleic acid binding"/>
    <property type="evidence" value="ECO:0007669"/>
    <property type="project" value="InterPro"/>
</dbReference>
<name>V5GVG6_ANOGL</name>